<name>A0A9W6ZT87_9STRA</name>
<dbReference type="Proteomes" id="UP001165085">
    <property type="component" value="Unassembled WGS sequence"/>
</dbReference>
<gene>
    <name evidence="2" type="ORF">TrST_g8388</name>
</gene>
<dbReference type="OrthoDB" id="197675at2759"/>
<organism evidence="2 3">
    <name type="scientific">Triparma strigata</name>
    <dbReference type="NCBI Taxonomy" id="1606541"/>
    <lineage>
        <taxon>Eukaryota</taxon>
        <taxon>Sar</taxon>
        <taxon>Stramenopiles</taxon>
        <taxon>Ochrophyta</taxon>
        <taxon>Bolidophyceae</taxon>
        <taxon>Parmales</taxon>
        <taxon>Triparmaceae</taxon>
        <taxon>Triparma</taxon>
    </lineage>
</organism>
<protein>
    <submittedName>
        <fullName evidence="2">Uncharacterized protein</fullName>
    </submittedName>
</protein>
<keyword evidence="3" id="KW-1185">Reference proteome</keyword>
<dbReference type="AlphaFoldDB" id="A0A9W6ZT87"/>
<dbReference type="EMBL" id="BRXY01000063">
    <property type="protein sequence ID" value="GMH60209.1"/>
    <property type="molecule type" value="Genomic_DNA"/>
</dbReference>
<comment type="caution">
    <text evidence="2">The sequence shown here is derived from an EMBL/GenBank/DDBJ whole genome shotgun (WGS) entry which is preliminary data.</text>
</comment>
<accession>A0A9W6ZT87</accession>
<proteinExistence type="predicted"/>
<sequence>MSDFTTTAASKLYDKPVELVNLKSVDLNSRTGTVLSKPMSSAGRLQVKLDPVSSEPARIISVKLGNIKLRETNTPVPSPALLDSSSSSQTAQVKVPRPAAMTGRAGSFKVGWDWREVLPNQDLPPGLEVMASFEEGVPTIARIPRKWYCDVFLHGNDSEHAKVEVQRSTTLQEVISGFKQKCPDARVTDRILVGGIEYNGSYDDTVEKGMFFGNKISIK</sequence>
<evidence type="ECO:0000256" key="1">
    <source>
        <dbReference type="SAM" id="MobiDB-lite"/>
    </source>
</evidence>
<evidence type="ECO:0000313" key="2">
    <source>
        <dbReference type="EMBL" id="GMH60209.1"/>
    </source>
</evidence>
<evidence type="ECO:0000313" key="3">
    <source>
        <dbReference type="Proteomes" id="UP001165085"/>
    </source>
</evidence>
<reference evidence="3" key="1">
    <citation type="journal article" date="2023" name="Commun. Biol.">
        <title>Genome analysis of Parmales, the sister group of diatoms, reveals the evolutionary specialization of diatoms from phago-mixotrophs to photoautotrophs.</title>
        <authorList>
            <person name="Ban H."/>
            <person name="Sato S."/>
            <person name="Yoshikawa S."/>
            <person name="Yamada K."/>
            <person name="Nakamura Y."/>
            <person name="Ichinomiya M."/>
            <person name="Sato N."/>
            <person name="Blanc-Mathieu R."/>
            <person name="Endo H."/>
            <person name="Kuwata A."/>
            <person name="Ogata H."/>
        </authorList>
    </citation>
    <scope>NUCLEOTIDE SEQUENCE [LARGE SCALE GENOMIC DNA]</scope>
    <source>
        <strain evidence="3">NIES 3701</strain>
    </source>
</reference>
<feature type="region of interest" description="Disordered" evidence="1">
    <location>
        <begin position="73"/>
        <end position="99"/>
    </location>
</feature>